<reference evidence="4" key="1">
    <citation type="submission" date="2019-10" db="EMBL/GenBank/DDBJ databases">
        <title>Draft genome sequence of Panacibacter sp. KCS-6.</title>
        <authorList>
            <person name="Yim K.J."/>
        </authorList>
    </citation>
    <scope>NUCLEOTIDE SEQUENCE</scope>
    <source>
        <strain evidence="4">KCS-6</strain>
    </source>
</reference>
<comment type="caution">
    <text evidence="4">The sequence shown here is derived from an EMBL/GenBank/DDBJ whole genome shotgun (WGS) entry which is preliminary data.</text>
</comment>
<keyword evidence="2" id="KW-0732">Signal</keyword>
<sequence>MKRIFFLMLAGFVSICNLYAQNTFPATGRAGIFTTAPAASLQVKGGARIGTLTNYTNIDSATGNLSFVGNALYQVGNNKFAFQSASQPLAGLFFNATNLRYEFRNTAGVSVLNLGAGASNNFLGIGTTAPLTLLANTSSNIIGTEGVGMNPSSFTWATNVIGYSAGIANTNTSTSANGLAVKVASANARLLDLSVGSGNMPGTPIMRVESAGIVTIGSGNTDLQTLLLRGYSNNQGYWKGGAAFGYNQASVIMGELDSVATIGGHNGDLSAWTNLAINPAGGNVGIGTATPAAKLDVNGDVLINGITIGRGKGNIDINTVVGNLALASNTTGYTNTAIGSNVLYSNTTGFSNTANGYWALYNNTTGYRNTANGVFTLNSNTTGNYNTAIGSEALYSNTTGNYNTAIGYLALNSNTTGYYNTAIGDYSNVASPSLTNAIAIGYNATVDASSKVRIGNSIITSIGGQVGWTTFSDGRYKKNIKEDVKGLAFINSLKPITYTVDINGLDTYFNKNRKHDSAYDKMKNEMKPVEDEASKIVYNGFIAQEVEAAAKKLNYDFSGVDKPKSKDGLYGLRYSDFVVPLVKAVQELSKQNEDLKDIVAKQQEQINAILEKLNTTQPTASASSNAVVLSDLANLEQNAPNPFSTSTVIKFSLPKHYTNAQIIITDMNGHTIKQANINGSNALNVSAGSLAAGTYKYALVVDGKVLNTKTMILTR</sequence>
<dbReference type="InterPro" id="IPR030392">
    <property type="entry name" value="S74_ICA"/>
</dbReference>
<dbReference type="AlphaFoldDB" id="A0A8J8FIT0"/>
<protein>
    <submittedName>
        <fullName evidence="4">T9SS type A sorting domain-containing protein</fullName>
    </submittedName>
</protein>
<dbReference type="EMBL" id="WHPF01000013">
    <property type="protein sequence ID" value="NNV57119.1"/>
    <property type="molecule type" value="Genomic_DNA"/>
</dbReference>
<keyword evidence="1" id="KW-0175">Coiled coil</keyword>
<evidence type="ECO:0000313" key="4">
    <source>
        <dbReference type="EMBL" id="NNV57119.1"/>
    </source>
</evidence>
<evidence type="ECO:0000256" key="1">
    <source>
        <dbReference type="SAM" id="Coils"/>
    </source>
</evidence>
<dbReference type="InterPro" id="IPR026444">
    <property type="entry name" value="Secre_tail"/>
</dbReference>
<evidence type="ECO:0000256" key="2">
    <source>
        <dbReference type="SAM" id="SignalP"/>
    </source>
</evidence>
<name>A0A8J8FIT0_9BACT</name>
<gene>
    <name evidence="4" type="ORF">GD597_16720</name>
</gene>
<accession>A0A8J8FIT0</accession>
<dbReference type="Pfam" id="PF13884">
    <property type="entry name" value="Peptidase_S74"/>
    <property type="match status" value="1"/>
</dbReference>
<feature type="coiled-coil region" evidence="1">
    <location>
        <begin position="585"/>
        <end position="612"/>
    </location>
</feature>
<evidence type="ECO:0000313" key="5">
    <source>
        <dbReference type="Proteomes" id="UP000598971"/>
    </source>
</evidence>
<dbReference type="NCBIfam" id="TIGR04183">
    <property type="entry name" value="Por_Secre_tail"/>
    <property type="match status" value="1"/>
</dbReference>
<feature type="chain" id="PRO_5035305573" evidence="2">
    <location>
        <begin position="21"/>
        <end position="715"/>
    </location>
</feature>
<proteinExistence type="predicted"/>
<organism evidence="4 5">
    <name type="scientific">Limnovirga soli</name>
    <dbReference type="NCBI Taxonomy" id="2656915"/>
    <lineage>
        <taxon>Bacteria</taxon>
        <taxon>Pseudomonadati</taxon>
        <taxon>Bacteroidota</taxon>
        <taxon>Chitinophagia</taxon>
        <taxon>Chitinophagales</taxon>
        <taxon>Chitinophagaceae</taxon>
        <taxon>Limnovirga</taxon>
    </lineage>
</organism>
<evidence type="ECO:0000259" key="3">
    <source>
        <dbReference type="PROSITE" id="PS51688"/>
    </source>
</evidence>
<feature type="domain" description="Peptidase S74" evidence="3">
    <location>
        <begin position="472"/>
        <end position="599"/>
    </location>
</feature>
<dbReference type="InterPro" id="IPR011049">
    <property type="entry name" value="Serralysin-like_metalloprot_C"/>
</dbReference>
<dbReference type="RefSeq" id="WP_171609069.1">
    <property type="nucleotide sequence ID" value="NZ_WHPF01000013.1"/>
</dbReference>
<dbReference type="Gene3D" id="2.150.10.10">
    <property type="entry name" value="Serralysin-like metalloprotease, C-terminal"/>
    <property type="match status" value="1"/>
</dbReference>
<keyword evidence="5" id="KW-1185">Reference proteome</keyword>
<dbReference type="Proteomes" id="UP000598971">
    <property type="component" value="Unassembled WGS sequence"/>
</dbReference>
<feature type="signal peptide" evidence="2">
    <location>
        <begin position="1"/>
        <end position="20"/>
    </location>
</feature>
<dbReference type="PROSITE" id="PS51688">
    <property type="entry name" value="ICA"/>
    <property type="match status" value="1"/>
</dbReference>